<protein>
    <submittedName>
        <fullName evidence="3">Uncharacterized protein</fullName>
    </submittedName>
</protein>
<organism evidence="2 3">
    <name type="scientific">Romanomermis culicivorax</name>
    <name type="common">Nematode worm</name>
    <dbReference type="NCBI Taxonomy" id="13658"/>
    <lineage>
        <taxon>Eukaryota</taxon>
        <taxon>Metazoa</taxon>
        <taxon>Ecdysozoa</taxon>
        <taxon>Nematoda</taxon>
        <taxon>Enoplea</taxon>
        <taxon>Dorylaimia</taxon>
        <taxon>Mermithida</taxon>
        <taxon>Mermithoidea</taxon>
        <taxon>Mermithidae</taxon>
        <taxon>Romanomermis</taxon>
    </lineage>
</organism>
<reference evidence="3" key="1">
    <citation type="submission" date="2022-11" db="UniProtKB">
        <authorList>
            <consortium name="WormBaseParasite"/>
        </authorList>
    </citation>
    <scope>IDENTIFICATION</scope>
</reference>
<feature type="compositionally biased region" description="Basic and acidic residues" evidence="1">
    <location>
        <begin position="1"/>
        <end position="19"/>
    </location>
</feature>
<proteinExistence type="predicted"/>
<feature type="region of interest" description="Disordered" evidence="1">
    <location>
        <begin position="1"/>
        <end position="29"/>
    </location>
</feature>
<sequence length="81" mass="9692">MIDNMGEKKSFHQYERTKNESAVQNNEKCEANSEVSEYQHLLIINKNFTNRGMMHFLRLTLKNRNTRAQFNEQALWQRALC</sequence>
<accession>A0A915J7W8</accession>
<dbReference type="Proteomes" id="UP000887565">
    <property type="component" value="Unplaced"/>
</dbReference>
<name>A0A915J7W8_ROMCU</name>
<evidence type="ECO:0000256" key="1">
    <source>
        <dbReference type="SAM" id="MobiDB-lite"/>
    </source>
</evidence>
<keyword evidence="2" id="KW-1185">Reference proteome</keyword>
<dbReference type="WBParaSite" id="nRc.2.0.1.t22564-RA">
    <property type="protein sequence ID" value="nRc.2.0.1.t22564-RA"/>
    <property type="gene ID" value="nRc.2.0.1.g22564"/>
</dbReference>
<dbReference type="AlphaFoldDB" id="A0A915J7W8"/>
<evidence type="ECO:0000313" key="3">
    <source>
        <dbReference type="WBParaSite" id="nRc.2.0.1.t22564-RA"/>
    </source>
</evidence>
<evidence type="ECO:0000313" key="2">
    <source>
        <dbReference type="Proteomes" id="UP000887565"/>
    </source>
</evidence>